<evidence type="ECO:0000313" key="5">
    <source>
        <dbReference type="EMBL" id="WHM21070.1"/>
    </source>
</evidence>
<dbReference type="EMBL" id="JXBC01000002">
    <property type="protein sequence ID" value="KIU12403.1"/>
    <property type="molecule type" value="Genomic_DNA"/>
</dbReference>
<evidence type="ECO:0000313" key="4">
    <source>
        <dbReference type="EMBL" id="WEY83958.1"/>
    </source>
</evidence>
<evidence type="ECO:0000313" key="1">
    <source>
        <dbReference type="EMBL" id="KIU12403.1"/>
    </source>
</evidence>
<dbReference type="PANTHER" id="PTHR39961:SF1">
    <property type="entry name" value="DUF458 DOMAIN-CONTAINING PROTEIN"/>
    <property type="match status" value="1"/>
</dbReference>
<dbReference type="EMBL" id="CP125292">
    <property type="protein sequence ID" value="WHM21070.1"/>
    <property type="molecule type" value="Genomic_DNA"/>
</dbReference>
<name>A0A063XBA2_BACIU</name>
<sequence length="172" mass="19486">MADSFLFYNLSEAQMTFQDVMERLKAFVQKDPRSSYVLSIGTDSQVYRDYTKFITALHLHRTGKGAWGCLKNHTVDRPIHSLREKISLETAYSQETAAHILDGHLMDITDLLLPFTGEGADLTFEVHLDIGKKGLTKDLIQEMTGRITSMGIEAKIKPDSYTAFSYANRFTK</sequence>
<reference evidence="1 6" key="1">
    <citation type="submission" date="2014-12" db="EMBL/GenBank/DDBJ databases">
        <title>Comparative genome analysis of Bacillus coagulans HM-08, Clostridium butyricum HM-68, Bacillus subtilis HM-66 and Bacillus licheniformis BL-09.</title>
        <authorList>
            <person name="Zhang H."/>
        </authorList>
    </citation>
    <scope>NUCLEOTIDE SEQUENCE [LARGE SCALE GENOMIC DNA]</scope>
    <source>
        <strain evidence="1 6">HM-66</strain>
    </source>
</reference>
<reference evidence="2 7" key="2">
    <citation type="submission" date="2015-09" db="EMBL/GenBank/DDBJ databases">
        <title>Spore heat resistance.</title>
        <authorList>
            <person name="Boekhorst J."/>
            <person name="Berendsen E.M."/>
            <person name="Wells-Bennik M.H."/>
            <person name="Kuipers O.P."/>
        </authorList>
    </citation>
    <scope>NUCLEOTIDE SEQUENCE [LARGE SCALE GENOMIC DNA]</scope>
    <source>
        <strain evidence="2 7">B4122</strain>
    </source>
</reference>
<organism evidence="1 6">
    <name type="scientific">Bacillus subtilis</name>
    <dbReference type="NCBI Taxonomy" id="1423"/>
    <lineage>
        <taxon>Bacteria</taxon>
        <taxon>Bacillati</taxon>
        <taxon>Bacillota</taxon>
        <taxon>Bacilli</taxon>
        <taxon>Bacillales</taxon>
        <taxon>Bacillaceae</taxon>
        <taxon>Bacillus</taxon>
    </lineage>
</organism>
<dbReference type="PANTHER" id="PTHR39961">
    <property type="entry name" value="HYPOTHETICAL CYTOSOLIC PROTEIN"/>
    <property type="match status" value="1"/>
</dbReference>
<dbReference type="EMBL" id="JAGFPW010000008">
    <property type="protein sequence ID" value="MBO3794914.1"/>
    <property type="molecule type" value="Genomic_DNA"/>
</dbReference>
<dbReference type="InterPro" id="IPR007405">
    <property type="entry name" value="Phage_KVP40_Orf299"/>
</dbReference>
<dbReference type="RefSeq" id="WP_003232389.1">
    <property type="nucleotide sequence ID" value="NZ_AP024621.1"/>
</dbReference>
<evidence type="ECO:0000313" key="2">
    <source>
        <dbReference type="EMBL" id="KZD87124.1"/>
    </source>
</evidence>
<accession>A0A063XBA2</accession>
<dbReference type="EMBL" id="LJZV01000034">
    <property type="protein sequence ID" value="KZD87124.1"/>
    <property type="molecule type" value="Genomic_DNA"/>
</dbReference>
<evidence type="ECO:0000313" key="6">
    <source>
        <dbReference type="Proteomes" id="UP000032247"/>
    </source>
</evidence>
<dbReference type="Pfam" id="PF04308">
    <property type="entry name" value="RNaseH_like"/>
    <property type="match status" value="1"/>
</dbReference>
<dbReference type="OMA" id="IEIHLDV"/>
<evidence type="ECO:0000313" key="7">
    <source>
        <dbReference type="Proteomes" id="UP000076442"/>
    </source>
</evidence>
<dbReference type="Proteomes" id="UP001229422">
    <property type="component" value="Chromosome"/>
</dbReference>
<dbReference type="Proteomes" id="UP000032247">
    <property type="component" value="Unassembled WGS sequence"/>
</dbReference>
<reference evidence="3" key="3">
    <citation type="submission" date="2021-03" db="EMBL/GenBank/DDBJ databases">
        <title>Isolation of Bacillus subtilis from fermented food sample.</title>
        <authorList>
            <person name="Lakshmanan V."/>
            <person name="Athira K."/>
            <person name="Rajagopal K."/>
        </authorList>
    </citation>
    <scope>NUCLEOTIDE SEQUENCE</scope>
    <source>
        <strain evidence="3">S1</strain>
    </source>
</reference>
<dbReference type="Proteomes" id="UP000076442">
    <property type="component" value="Unassembled WGS sequence"/>
</dbReference>
<evidence type="ECO:0000313" key="3">
    <source>
        <dbReference type="EMBL" id="MBO3794914.1"/>
    </source>
</evidence>
<dbReference type="Proteomes" id="UP001214898">
    <property type="component" value="Chromosome"/>
</dbReference>
<dbReference type="AlphaFoldDB" id="A0A063XBA2"/>
<dbReference type="Proteomes" id="UP000665181">
    <property type="component" value="Unassembled WGS sequence"/>
</dbReference>
<gene>
    <name evidence="4" type="primary">ykuK</name>
    <name evidence="2" type="ORF">B4122_4631</name>
    <name evidence="3" type="ORF">J5227_11505</name>
    <name evidence="4" type="ORF">P5633_16615</name>
    <name evidence="5" type="ORF">QL281_20220</name>
    <name evidence="1" type="ORF">SC09_Contig19orf00872</name>
</gene>
<reference evidence="4" key="4">
    <citation type="submission" date="2023-03" db="EMBL/GenBank/DDBJ databases">
        <title>Complete genome sequences of 52 Bacillus and Priestia strains isolated from West-African fermentations and 26 reference strains from the DSMZ collection.</title>
        <authorList>
            <person name="Wiedenbein E.S."/>
            <person name="Canoy T.S."/>
            <person name="Hui Y."/>
            <person name="Parkouda C."/>
            <person name="Dawende C."/>
            <person name="Ametefe E."/>
            <person name="Jespersen L."/>
            <person name="Nielsen D.S."/>
        </authorList>
    </citation>
    <scope>NUCLEOTIDE SEQUENCE</scope>
    <source>
        <strain evidence="4">PRO56</strain>
    </source>
</reference>
<protein>
    <submittedName>
        <fullName evidence="2">DUF458 domain-containing protein</fullName>
    </submittedName>
    <submittedName>
        <fullName evidence="1">RNAse</fullName>
    </submittedName>
    <submittedName>
        <fullName evidence="3">Ribonuclease H-like YkuK family protein</fullName>
    </submittedName>
</protein>
<dbReference type="PATRIC" id="fig|1423.134.peg.3147"/>
<dbReference type="STRING" id="483913.AN935_07370"/>
<dbReference type="EMBL" id="CP120576">
    <property type="protein sequence ID" value="WEY83958.1"/>
    <property type="molecule type" value="Genomic_DNA"/>
</dbReference>
<proteinExistence type="predicted"/>
<reference evidence="5" key="5">
    <citation type="submission" date="2023-05" db="EMBL/GenBank/DDBJ databases">
        <title>Complete genome sequence of Bacillus subtilis SRCM117797 isolated from Soybean paste.</title>
        <authorList>
            <person name="Abraha H.B."/>
            <person name="Kim K.-P."/>
            <person name="Ryu M.-S."/>
            <person name="Jeong D.-Y."/>
        </authorList>
    </citation>
    <scope>NUCLEOTIDE SEQUENCE</scope>
    <source>
        <strain evidence="5">SRCM117797</strain>
    </source>
</reference>